<dbReference type="InterPro" id="IPR042453">
    <property type="entry name" value="WDR53"/>
</dbReference>
<evidence type="ECO:0000313" key="1">
    <source>
        <dbReference type="EMBL" id="KAG5642878.1"/>
    </source>
</evidence>
<dbReference type="Gene3D" id="2.130.10.10">
    <property type="entry name" value="YVTN repeat-like/Quinoprotein amine dehydrogenase"/>
    <property type="match status" value="1"/>
</dbReference>
<dbReference type="Proteomes" id="UP000775547">
    <property type="component" value="Unassembled WGS sequence"/>
</dbReference>
<name>A0A9P7G3F3_9AGAR</name>
<dbReference type="PANTHER" id="PTHR44666">
    <property type="entry name" value="WD REPEAT-CONTAINING PROTEIN 53"/>
    <property type="match status" value="1"/>
</dbReference>
<accession>A0A9P7G3F3</accession>
<sequence length="344" mass="37496">MPTRPLDDGSLRVYDLSTFKVIKAVRGLGAEVSSLACVKRPGSELRDVWLASGRRVLKFQMDSPKMIQSVEDALVDVDLTEEGQEDDILNELALNTSKTHIAFSMDSGTVGVVDIATKVLSRMKSKHESVMHVCGSVRFIPDRPREIVSGGYDTALLHFDFHEGKILSTRRIPPYAVVGGMSLSPPFVMSTAISSTGLIAAGTADGRLYIGCGGYKVPKAKGSNKKRSRKWEGLKDDEEVIIKIAEGPIVAVVFEETGMLTLSTLLGVMIRFEVEFEEGQGNVSIVKVWQQETQGVKKVNTLVVDDKRVVVGGLTADGQGIFEIWKKEVADIAYSLYGLSGRKS</sequence>
<gene>
    <name evidence="1" type="ORF">DXG03_001920</name>
</gene>
<reference evidence="1" key="1">
    <citation type="submission" date="2020-07" db="EMBL/GenBank/DDBJ databases">
        <authorList>
            <person name="Nieuwenhuis M."/>
            <person name="Van De Peppel L.J.J."/>
        </authorList>
    </citation>
    <scope>NUCLEOTIDE SEQUENCE</scope>
    <source>
        <strain evidence="1">AP01</strain>
        <tissue evidence="1">Mycelium</tissue>
    </source>
</reference>
<dbReference type="PANTHER" id="PTHR44666:SF1">
    <property type="entry name" value="WD REPEAT-CONTAINING PROTEIN 53"/>
    <property type="match status" value="1"/>
</dbReference>
<dbReference type="InterPro" id="IPR036322">
    <property type="entry name" value="WD40_repeat_dom_sf"/>
</dbReference>
<keyword evidence="2" id="KW-1185">Reference proteome</keyword>
<evidence type="ECO:0000313" key="2">
    <source>
        <dbReference type="Proteomes" id="UP000775547"/>
    </source>
</evidence>
<reference evidence="1" key="2">
    <citation type="submission" date="2021-10" db="EMBL/GenBank/DDBJ databases">
        <title>Phylogenomics reveals ancestral predisposition of the termite-cultivated fungus Termitomyces towards a domesticated lifestyle.</title>
        <authorList>
            <person name="Auxier B."/>
            <person name="Grum-Grzhimaylo A."/>
            <person name="Cardenas M.E."/>
            <person name="Lodge J.D."/>
            <person name="Laessoe T."/>
            <person name="Pedersen O."/>
            <person name="Smith M.E."/>
            <person name="Kuyper T.W."/>
            <person name="Franco-Molano E.A."/>
            <person name="Baroni T.J."/>
            <person name="Aanen D.K."/>
        </authorList>
    </citation>
    <scope>NUCLEOTIDE SEQUENCE</scope>
    <source>
        <strain evidence="1">AP01</strain>
        <tissue evidence="1">Mycelium</tissue>
    </source>
</reference>
<proteinExistence type="predicted"/>
<dbReference type="AlphaFoldDB" id="A0A9P7G3F3"/>
<dbReference type="SUPFAM" id="SSF50978">
    <property type="entry name" value="WD40 repeat-like"/>
    <property type="match status" value="1"/>
</dbReference>
<dbReference type="OrthoDB" id="2161379at2759"/>
<organism evidence="1 2">
    <name type="scientific">Asterophora parasitica</name>
    <dbReference type="NCBI Taxonomy" id="117018"/>
    <lineage>
        <taxon>Eukaryota</taxon>
        <taxon>Fungi</taxon>
        <taxon>Dikarya</taxon>
        <taxon>Basidiomycota</taxon>
        <taxon>Agaricomycotina</taxon>
        <taxon>Agaricomycetes</taxon>
        <taxon>Agaricomycetidae</taxon>
        <taxon>Agaricales</taxon>
        <taxon>Tricholomatineae</taxon>
        <taxon>Lyophyllaceae</taxon>
        <taxon>Asterophora</taxon>
    </lineage>
</organism>
<protein>
    <submittedName>
        <fullName evidence="1">Uncharacterized protein</fullName>
    </submittedName>
</protein>
<dbReference type="EMBL" id="JABCKV010000149">
    <property type="protein sequence ID" value="KAG5642878.1"/>
    <property type="molecule type" value="Genomic_DNA"/>
</dbReference>
<comment type="caution">
    <text evidence="1">The sequence shown here is derived from an EMBL/GenBank/DDBJ whole genome shotgun (WGS) entry which is preliminary data.</text>
</comment>
<dbReference type="InterPro" id="IPR015943">
    <property type="entry name" value="WD40/YVTN_repeat-like_dom_sf"/>
</dbReference>